<dbReference type="AlphaFoldDB" id="X6NNQ3"/>
<organism evidence="2 3">
    <name type="scientific">Reticulomyxa filosa</name>
    <dbReference type="NCBI Taxonomy" id="46433"/>
    <lineage>
        <taxon>Eukaryota</taxon>
        <taxon>Sar</taxon>
        <taxon>Rhizaria</taxon>
        <taxon>Retaria</taxon>
        <taxon>Foraminifera</taxon>
        <taxon>Monothalamids</taxon>
        <taxon>Reticulomyxidae</taxon>
        <taxon>Reticulomyxa</taxon>
    </lineage>
</organism>
<name>X6NNQ3_RETFI</name>
<evidence type="ECO:0000313" key="3">
    <source>
        <dbReference type="Proteomes" id="UP000023152"/>
    </source>
</evidence>
<sequence>MVMQVIPVLSRQSGSNDVETDEKNEKDNVLVMEGWWEFSNYLATNSSTKSEKGTVWKKCWVEWNLLTNVVRCFVNPQKIVIWDEIEFPTKTDLNQEVLTFNEYNYNTNAVYYGFEINNTYAFRTLLIHPRKTWVHFITK</sequence>
<keyword evidence="3" id="KW-1185">Reference proteome</keyword>
<reference evidence="2 3" key="1">
    <citation type="journal article" date="2013" name="Curr. Biol.">
        <title>The Genome of the Foraminiferan Reticulomyxa filosa.</title>
        <authorList>
            <person name="Glockner G."/>
            <person name="Hulsmann N."/>
            <person name="Schleicher M."/>
            <person name="Noegel A.A."/>
            <person name="Eichinger L."/>
            <person name="Gallinger C."/>
            <person name="Pawlowski J."/>
            <person name="Sierra R."/>
            <person name="Euteneuer U."/>
            <person name="Pillet L."/>
            <person name="Moustafa A."/>
            <person name="Platzer M."/>
            <person name="Groth M."/>
            <person name="Szafranski K."/>
            <person name="Schliwa M."/>
        </authorList>
    </citation>
    <scope>NUCLEOTIDE SEQUENCE [LARGE SCALE GENOMIC DNA]</scope>
</reference>
<evidence type="ECO:0000256" key="1">
    <source>
        <dbReference type="SAM" id="MobiDB-lite"/>
    </source>
</evidence>
<evidence type="ECO:0000313" key="2">
    <source>
        <dbReference type="EMBL" id="ETO27339.1"/>
    </source>
</evidence>
<comment type="caution">
    <text evidence="2">The sequence shown here is derived from an EMBL/GenBank/DDBJ whole genome shotgun (WGS) entry which is preliminary data.</text>
</comment>
<dbReference type="EMBL" id="ASPP01007321">
    <property type="protein sequence ID" value="ETO27339.1"/>
    <property type="molecule type" value="Genomic_DNA"/>
</dbReference>
<accession>X6NNQ3</accession>
<protein>
    <submittedName>
        <fullName evidence="2">Uncharacterized protein</fullName>
    </submittedName>
</protein>
<feature type="non-terminal residue" evidence="2">
    <location>
        <position position="139"/>
    </location>
</feature>
<gene>
    <name evidence="2" type="ORF">RFI_09792</name>
</gene>
<dbReference type="Proteomes" id="UP000023152">
    <property type="component" value="Unassembled WGS sequence"/>
</dbReference>
<feature type="region of interest" description="Disordered" evidence="1">
    <location>
        <begin position="1"/>
        <end position="24"/>
    </location>
</feature>
<proteinExistence type="predicted"/>